<feature type="compositionally biased region" description="Acidic residues" evidence="3">
    <location>
        <begin position="171"/>
        <end position="186"/>
    </location>
</feature>
<evidence type="ECO:0000256" key="3">
    <source>
        <dbReference type="SAM" id="MobiDB-lite"/>
    </source>
</evidence>
<evidence type="ECO:0000313" key="7">
    <source>
        <dbReference type="Proteomes" id="UP000663203"/>
    </source>
</evidence>
<dbReference type="InterPro" id="IPR040921">
    <property type="entry name" value="Peptidase_S66C"/>
</dbReference>
<organism evidence="6 7">
    <name type="scientific">Haloterrigena alkaliphila</name>
    <dbReference type="NCBI Taxonomy" id="2816475"/>
    <lineage>
        <taxon>Archaea</taxon>
        <taxon>Methanobacteriati</taxon>
        <taxon>Methanobacteriota</taxon>
        <taxon>Stenosarchaea group</taxon>
        <taxon>Halobacteria</taxon>
        <taxon>Halobacteriales</taxon>
        <taxon>Natrialbaceae</taxon>
        <taxon>Haloterrigena</taxon>
    </lineage>
</organism>
<dbReference type="EMBL" id="CP071462">
    <property type="protein sequence ID" value="QSW98682.1"/>
    <property type="molecule type" value="Genomic_DNA"/>
</dbReference>
<evidence type="ECO:0000259" key="5">
    <source>
        <dbReference type="Pfam" id="PF17676"/>
    </source>
</evidence>
<dbReference type="InterPro" id="IPR027461">
    <property type="entry name" value="Carboxypeptidase_A_C_sf"/>
</dbReference>
<evidence type="ECO:0000256" key="2">
    <source>
        <dbReference type="ARBA" id="ARBA00022801"/>
    </source>
</evidence>
<dbReference type="InterPro" id="IPR040449">
    <property type="entry name" value="Peptidase_S66_N"/>
</dbReference>
<gene>
    <name evidence="6" type="ORF">J0X25_14985</name>
</gene>
<evidence type="ECO:0000256" key="1">
    <source>
        <dbReference type="ARBA" id="ARBA00010233"/>
    </source>
</evidence>
<dbReference type="InterPro" id="IPR003507">
    <property type="entry name" value="S66_fam"/>
</dbReference>
<dbReference type="GeneID" id="63188636"/>
<dbReference type="Pfam" id="PF17676">
    <property type="entry name" value="Peptidase_S66C"/>
    <property type="match status" value="1"/>
</dbReference>
<dbReference type="Gene3D" id="3.40.50.10740">
    <property type="entry name" value="Class I glutamine amidotransferase-like"/>
    <property type="match status" value="1"/>
</dbReference>
<sequence length="367" mass="40903">MVEFVTPPPLEPGDRIAVVAPASNRATDYPHVYELGLERLRETFDLEPVEYPTASKDDEYLADHPEERARDVMDAFADPDVRGVITTIGGDDQIRILEHLDPEVLRANPTRFYGYSDNTQLALSLWNLGIVSYYGPSVIVELGMDGHLFDHTVEYTRRAFFDESFGRLEPADEFTDEPGDWADPDSLETPRGTEPNPGWTWFGGESEATASNDTSGEQPRGHEAVSGRVWGGCLESIEQRLLADRELPDADALEGAILAIETSEEVPPHTWVARVLAALGERGLLERFDGVLVGRPAARSHLEDRPPAEREAYRADQREAIRTVLERFNPDAPVVFDLDFGHTWPTTPIPIGGRVEIDPGTETIRFE</sequence>
<dbReference type="GO" id="GO:0016787">
    <property type="term" value="F:hydrolase activity"/>
    <property type="evidence" value="ECO:0007669"/>
    <property type="project" value="UniProtKB-KW"/>
</dbReference>
<evidence type="ECO:0000313" key="6">
    <source>
        <dbReference type="EMBL" id="QSW98682.1"/>
    </source>
</evidence>
<dbReference type="InterPro" id="IPR029062">
    <property type="entry name" value="Class_I_gatase-like"/>
</dbReference>
<name>A0A8A2VE86_9EURY</name>
<evidence type="ECO:0000259" key="4">
    <source>
        <dbReference type="Pfam" id="PF02016"/>
    </source>
</evidence>
<feature type="compositionally biased region" description="Polar residues" evidence="3">
    <location>
        <begin position="208"/>
        <end position="217"/>
    </location>
</feature>
<dbReference type="SUPFAM" id="SSF52317">
    <property type="entry name" value="Class I glutamine amidotransferase-like"/>
    <property type="match status" value="1"/>
</dbReference>
<reference evidence="6 7" key="1">
    <citation type="submission" date="2021-03" db="EMBL/GenBank/DDBJ databases">
        <title>Haloterrigena longa sp. nov. and Haloterrigena limicola sp. nov., extremely halophilic archaea isolated from a salt lake.</title>
        <authorList>
            <person name="Henglin C."/>
        </authorList>
    </citation>
    <scope>NUCLEOTIDE SEQUENCE [LARGE SCALE GENOMIC DNA]</scope>
    <source>
        <strain evidence="6 7">KZCA68</strain>
    </source>
</reference>
<dbReference type="CDD" id="cd07062">
    <property type="entry name" value="Peptidase_S66_mccF_like"/>
    <property type="match status" value="1"/>
</dbReference>
<dbReference type="PANTHER" id="PTHR30237">
    <property type="entry name" value="MURAMOYLTETRAPEPTIDE CARBOXYPEPTIDASE"/>
    <property type="match status" value="1"/>
</dbReference>
<proteinExistence type="inferred from homology"/>
<keyword evidence="7" id="KW-1185">Reference proteome</keyword>
<dbReference type="AlphaFoldDB" id="A0A8A2VE86"/>
<dbReference type="PIRSF" id="PIRSF028757">
    <property type="entry name" value="LD-carboxypeptidase"/>
    <property type="match status" value="1"/>
</dbReference>
<accession>A0A8A2VE86</accession>
<dbReference type="Gene3D" id="3.50.30.60">
    <property type="entry name" value="LD-carboxypeptidase A C-terminal domain-like"/>
    <property type="match status" value="1"/>
</dbReference>
<dbReference type="KEGG" id="hakz:J0X25_14985"/>
<dbReference type="Proteomes" id="UP000663203">
    <property type="component" value="Chromosome"/>
</dbReference>
<dbReference type="SUPFAM" id="SSF141986">
    <property type="entry name" value="LD-carboxypeptidase A C-terminal domain-like"/>
    <property type="match status" value="1"/>
</dbReference>
<feature type="domain" description="LD-carboxypeptidase C-terminal" evidence="5">
    <location>
        <begin position="226"/>
        <end position="357"/>
    </location>
</feature>
<feature type="domain" description="LD-carboxypeptidase N-terminal" evidence="4">
    <location>
        <begin position="16"/>
        <end position="135"/>
    </location>
</feature>
<dbReference type="RefSeq" id="WP_207288291.1">
    <property type="nucleotide sequence ID" value="NZ_CP071462.1"/>
</dbReference>
<keyword evidence="2" id="KW-0378">Hydrolase</keyword>
<protein>
    <submittedName>
        <fullName evidence="6">LD-carboxypeptidase</fullName>
    </submittedName>
</protein>
<dbReference type="PANTHER" id="PTHR30237:SF4">
    <property type="entry name" value="LD-CARBOXYPEPTIDASE C-TERMINAL DOMAIN-CONTAINING PROTEIN"/>
    <property type="match status" value="1"/>
</dbReference>
<dbReference type="Pfam" id="PF02016">
    <property type="entry name" value="Peptidase_S66"/>
    <property type="match status" value="1"/>
</dbReference>
<comment type="similarity">
    <text evidence="1">Belongs to the peptidase S66 family.</text>
</comment>
<dbReference type="InterPro" id="IPR027478">
    <property type="entry name" value="LdcA_N"/>
</dbReference>
<feature type="region of interest" description="Disordered" evidence="3">
    <location>
        <begin position="171"/>
        <end position="224"/>
    </location>
</feature>